<organism evidence="6 7">
    <name type="scientific">[Mycobacterium] crassicus</name>
    <dbReference type="NCBI Taxonomy" id="2872309"/>
    <lineage>
        <taxon>Bacteria</taxon>
        <taxon>Bacillati</taxon>
        <taxon>Actinomycetota</taxon>
        <taxon>Actinomycetes</taxon>
        <taxon>Mycobacteriales</taxon>
        <taxon>Mycobacteriaceae</taxon>
        <taxon>Mycolicibacter</taxon>
    </lineage>
</organism>
<dbReference type="PANTHER" id="PTHR22683">
    <property type="entry name" value="SPORULATION PROTEIN RELATED"/>
    <property type="match status" value="1"/>
</dbReference>
<dbReference type="SUPFAM" id="SSF52540">
    <property type="entry name" value="P-loop containing nucleoside triphosphate hydrolases"/>
    <property type="match status" value="1"/>
</dbReference>
<evidence type="ECO:0000313" key="6">
    <source>
        <dbReference type="EMBL" id="MEB3023993.1"/>
    </source>
</evidence>
<evidence type="ECO:0000313" key="7">
    <source>
        <dbReference type="Proteomes" id="UP001299596"/>
    </source>
</evidence>
<dbReference type="InterPro" id="IPR002543">
    <property type="entry name" value="FtsK_dom"/>
</dbReference>
<keyword evidence="4" id="KW-0812">Transmembrane</keyword>
<keyword evidence="2 3" id="KW-0067">ATP-binding</keyword>
<name>A0ABU5XNY8_9MYCO</name>
<feature type="binding site" evidence="3">
    <location>
        <begin position="234"/>
        <end position="241"/>
    </location>
    <ligand>
        <name>ATP</name>
        <dbReference type="ChEBI" id="CHEBI:30616"/>
    </ligand>
</feature>
<feature type="transmembrane region" description="Helical" evidence="4">
    <location>
        <begin position="34"/>
        <end position="56"/>
    </location>
</feature>
<accession>A0ABU5XNY8</accession>
<keyword evidence="7" id="KW-1185">Reference proteome</keyword>
<keyword evidence="4" id="KW-0472">Membrane</keyword>
<proteinExistence type="predicted"/>
<dbReference type="EMBL" id="JAYJJR010000025">
    <property type="protein sequence ID" value="MEB3023993.1"/>
    <property type="molecule type" value="Genomic_DNA"/>
</dbReference>
<dbReference type="Proteomes" id="UP001299596">
    <property type="component" value="Unassembled WGS sequence"/>
</dbReference>
<evidence type="ECO:0000259" key="5">
    <source>
        <dbReference type="PROSITE" id="PS50901"/>
    </source>
</evidence>
<evidence type="ECO:0000256" key="1">
    <source>
        <dbReference type="ARBA" id="ARBA00022741"/>
    </source>
</evidence>
<reference evidence="6 7" key="1">
    <citation type="submission" date="2023-12" db="EMBL/GenBank/DDBJ databases">
        <title>Description of new species of Mycobacterium terrae complex isolated from sewage at the Sao Paulo Zoological Park Foundation in Brazil.</title>
        <authorList>
            <person name="Romagnoli C.L."/>
            <person name="Conceicao E.C."/>
            <person name="Machado E."/>
            <person name="Barreto L.B.P.F."/>
            <person name="Sharma A."/>
            <person name="Silva N.M."/>
            <person name="Marques L.E."/>
            <person name="Juliana M.A."/>
            <person name="Lourenco M.C.S."/>
            <person name="Digiampietri L.A."/>
            <person name="Suffys P.N."/>
            <person name="Viana-Niero C."/>
        </authorList>
    </citation>
    <scope>NUCLEOTIDE SEQUENCE [LARGE SCALE GENOMIC DNA]</scope>
    <source>
        <strain evidence="6 7">MYC098</strain>
    </source>
</reference>
<dbReference type="InterPro" id="IPR050206">
    <property type="entry name" value="FtsK/SpoIIIE/SftA"/>
</dbReference>
<sequence length="471" mass="50760">MSKTSSPESRSNSESNDDWIGELIWSLMKAVGHLLWWAILLPALSIPVAFAVWVGLTHGARAGLWTLWLTAVAYAAWAFLEPLSFTTWVIDPVRQRSLSWWRYSRNWQSVCTLNGLAAKLGDRALIPALQSVRIGTGADVLAVRVATGTSIDDWHKQAPALAAAWRADRLAIRPTTPGELRVIIMRGDALASPIRLPMPTPATPVDLRAVRVGVTESRRWWLLPVLGHHLLVAGATGAGKGSVLWSLIAGLAPEVKSGRVRLCVIDPKGGMELGAGAPLFSVFCSDVGPSAVEVLRQLVALMQARATRLRGRTRLHTPTVADPLILLVIDEIAALTAYVTDRKLCTEIEQLLGLLLSQGRAVGISVIAAVQDPAKETLPVRQLFTVRIGLRMTEATQTAMVFGQGARDAGAECDLIADSTPGVGYVMIDGTAEPVRVRAFHVTDADITHLARTFRCPPPAGGGHSRDRGSR</sequence>
<dbReference type="Pfam" id="PF01580">
    <property type="entry name" value="FtsK_SpoIIIE"/>
    <property type="match status" value="1"/>
</dbReference>
<dbReference type="Gene3D" id="3.40.50.300">
    <property type="entry name" value="P-loop containing nucleotide triphosphate hydrolases"/>
    <property type="match status" value="1"/>
</dbReference>
<evidence type="ECO:0000256" key="2">
    <source>
        <dbReference type="ARBA" id="ARBA00022840"/>
    </source>
</evidence>
<feature type="domain" description="FtsK" evidence="5">
    <location>
        <begin position="191"/>
        <end position="399"/>
    </location>
</feature>
<evidence type="ECO:0000256" key="3">
    <source>
        <dbReference type="PROSITE-ProRule" id="PRU00289"/>
    </source>
</evidence>
<feature type="transmembrane region" description="Helical" evidence="4">
    <location>
        <begin position="62"/>
        <end position="80"/>
    </location>
</feature>
<dbReference type="SMART" id="SM00382">
    <property type="entry name" value="AAA"/>
    <property type="match status" value="1"/>
</dbReference>
<dbReference type="RefSeq" id="WP_225407252.1">
    <property type="nucleotide sequence ID" value="NZ_JAYJJR010000025.1"/>
</dbReference>
<protein>
    <submittedName>
        <fullName evidence="6">FtsK/SpoIIIE domain-containing protein</fullName>
    </submittedName>
</protein>
<keyword evidence="1 3" id="KW-0547">Nucleotide-binding</keyword>
<evidence type="ECO:0000256" key="4">
    <source>
        <dbReference type="SAM" id="Phobius"/>
    </source>
</evidence>
<dbReference type="PROSITE" id="PS50901">
    <property type="entry name" value="FTSK"/>
    <property type="match status" value="1"/>
</dbReference>
<keyword evidence="4" id="KW-1133">Transmembrane helix</keyword>
<dbReference type="PANTHER" id="PTHR22683:SF41">
    <property type="entry name" value="DNA TRANSLOCASE FTSK"/>
    <property type="match status" value="1"/>
</dbReference>
<gene>
    <name evidence="6" type="ORF">K6T79_23500</name>
</gene>
<dbReference type="InterPro" id="IPR027417">
    <property type="entry name" value="P-loop_NTPase"/>
</dbReference>
<dbReference type="InterPro" id="IPR003593">
    <property type="entry name" value="AAA+_ATPase"/>
</dbReference>
<comment type="caution">
    <text evidence="6">The sequence shown here is derived from an EMBL/GenBank/DDBJ whole genome shotgun (WGS) entry which is preliminary data.</text>
</comment>